<accession>A0A430AUM1</accession>
<name>A0A430AUM1_9ENTE</name>
<comment type="caution">
    <text evidence="1">The sequence shown here is derived from an EMBL/GenBank/DDBJ whole genome shotgun (WGS) entry which is preliminary data.</text>
</comment>
<organism evidence="1 2">
    <name type="scientific">Vagococcus acidifermentans</name>
    <dbReference type="NCBI Taxonomy" id="564710"/>
    <lineage>
        <taxon>Bacteria</taxon>
        <taxon>Bacillati</taxon>
        <taxon>Bacillota</taxon>
        <taxon>Bacilli</taxon>
        <taxon>Lactobacillales</taxon>
        <taxon>Enterococcaceae</taxon>
        <taxon>Vagococcus</taxon>
    </lineage>
</organism>
<proteinExistence type="predicted"/>
<protein>
    <submittedName>
        <fullName evidence="1">Uncharacterized protein</fullName>
    </submittedName>
</protein>
<sequence length="78" mass="8996">MEERIFFNRGNAIAASADSKELFYRAAEIEKMKQRDKGKLVIVTDEDSGEYILFWNADQEAEPASGDVKEYKVEKLFD</sequence>
<dbReference type="EMBL" id="NGKC01000007">
    <property type="protein sequence ID" value="RSU11758.1"/>
    <property type="molecule type" value="Genomic_DNA"/>
</dbReference>
<dbReference type="AlphaFoldDB" id="A0A430AUM1"/>
<reference evidence="1 2" key="1">
    <citation type="submission" date="2017-05" db="EMBL/GenBank/DDBJ databases">
        <title>Vagococcus spp. assemblies.</title>
        <authorList>
            <person name="Gulvik C.A."/>
        </authorList>
    </citation>
    <scope>NUCLEOTIDE SEQUENCE [LARGE SCALE GENOMIC DNA]</scope>
    <source>
        <strain evidence="1 2">LMG 24798</strain>
    </source>
</reference>
<dbReference type="Proteomes" id="UP000286773">
    <property type="component" value="Unassembled WGS sequence"/>
</dbReference>
<evidence type="ECO:0000313" key="1">
    <source>
        <dbReference type="EMBL" id="RSU11758.1"/>
    </source>
</evidence>
<gene>
    <name evidence="1" type="ORF">CBF27_07305</name>
</gene>
<dbReference type="RefSeq" id="WP_126813671.1">
    <property type="nucleotide sequence ID" value="NZ_NGKC01000007.1"/>
</dbReference>
<keyword evidence="2" id="KW-1185">Reference proteome</keyword>
<dbReference type="OrthoDB" id="2200000at2"/>
<evidence type="ECO:0000313" key="2">
    <source>
        <dbReference type="Proteomes" id="UP000286773"/>
    </source>
</evidence>